<dbReference type="EMBL" id="FBYC01000004">
    <property type="protein sequence ID" value="CUX81654.1"/>
    <property type="molecule type" value="Genomic_DNA"/>
</dbReference>
<gene>
    <name evidence="4" type="primary">sufE</name>
    <name evidence="3" type="ORF">Ga0058931_1896</name>
    <name evidence="4" type="ORF">HLUCCA05_03895</name>
</gene>
<dbReference type="SUPFAM" id="SSF82649">
    <property type="entry name" value="SufE/NifU"/>
    <property type="match status" value="1"/>
</dbReference>
<accession>A0A0P8AMB6</accession>
<comment type="similarity">
    <text evidence="1">Belongs to the SufE family.</text>
</comment>
<dbReference type="InterPro" id="IPR003808">
    <property type="entry name" value="Fe-S_metab-assoc_dom"/>
</dbReference>
<dbReference type="PANTHER" id="PTHR43597:SF5">
    <property type="entry name" value="SUFE-LIKE PROTEIN 2, CHLOROPLASTIC"/>
    <property type="match status" value="1"/>
</dbReference>
<feature type="domain" description="Fe-S metabolism associated" evidence="2">
    <location>
        <begin position="10"/>
        <end position="134"/>
    </location>
</feature>
<evidence type="ECO:0000313" key="6">
    <source>
        <dbReference type="Proteomes" id="UP000182045"/>
    </source>
</evidence>
<dbReference type="Pfam" id="PF02657">
    <property type="entry name" value="SufE"/>
    <property type="match status" value="1"/>
</dbReference>
<protein>
    <submittedName>
        <fullName evidence="4">Cysteine desulfuration protein SufE</fullName>
    </submittedName>
</protein>
<keyword evidence="6" id="KW-1185">Reference proteome</keyword>
<comment type="caution">
    <text evidence="4">The sequence shown here is derived from an EMBL/GenBank/DDBJ whole genome shotgun (WGS) entry which is preliminary data.</text>
</comment>
<sequence length="141" mass="15094">MASPAFEDIVETFEFLDGWEDRYRHVIEMGRALPAMDPALKTPATKVDGCASQVWIQPLIDGTGAEARFDFAGESDAMIVQGLIAVLHALYAGQKLGDVAAIDAPAELARLGLDQHLSSQRSNGLRAMVARIRSKAAEAAA</sequence>
<dbReference type="RefSeq" id="WP_072246116.1">
    <property type="nucleotide sequence ID" value="NZ_FBYC01000004.1"/>
</dbReference>
<dbReference type="Proteomes" id="UP000182045">
    <property type="component" value="Unassembled WGS sequence"/>
</dbReference>
<evidence type="ECO:0000259" key="2">
    <source>
        <dbReference type="Pfam" id="PF02657"/>
    </source>
</evidence>
<dbReference type="Gene3D" id="3.90.1010.10">
    <property type="match status" value="1"/>
</dbReference>
<dbReference type="EMBL" id="LJSG01000002">
    <property type="protein sequence ID" value="KPP95820.1"/>
    <property type="molecule type" value="Genomic_DNA"/>
</dbReference>
<dbReference type="PANTHER" id="PTHR43597">
    <property type="entry name" value="SULFUR ACCEPTOR PROTEIN CSDE"/>
    <property type="match status" value="1"/>
</dbReference>
<proteinExistence type="inferred from homology"/>
<reference evidence="4 5" key="1">
    <citation type="submission" date="2015-09" db="EMBL/GenBank/DDBJ databases">
        <title>Identification and resolution of microdiversity through metagenomic sequencing of parallel consortia.</title>
        <authorList>
            <person name="Nelson W.C."/>
            <person name="Romine M.F."/>
            <person name="Lindemann S.R."/>
        </authorList>
    </citation>
    <scope>NUCLEOTIDE SEQUENCE [LARGE SCALE GENOMIC DNA]</scope>
    <source>
        <strain evidence="4">HL-91</strain>
    </source>
</reference>
<dbReference type="STRING" id="1666912.Ga0058931_1896"/>
<evidence type="ECO:0000313" key="4">
    <source>
        <dbReference type="EMBL" id="KPP95820.1"/>
    </source>
</evidence>
<dbReference type="AlphaFoldDB" id="A0A0P8AMB6"/>
<dbReference type="Proteomes" id="UP000050413">
    <property type="component" value="Unassembled WGS sequence"/>
</dbReference>
<evidence type="ECO:0000256" key="1">
    <source>
        <dbReference type="ARBA" id="ARBA00010282"/>
    </source>
</evidence>
<evidence type="ECO:0000313" key="5">
    <source>
        <dbReference type="Proteomes" id="UP000050413"/>
    </source>
</evidence>
<organism evidence="4 5">
    <name type="scientific">Roseibaca calidilacus</name>
    <dbReference type="NCBI Taxonomy" id="1666912"/>
    <lineage>
        <taxon>Bacteria</taxon>
        <taxon>Pseudomonadati</taxon>
        <taxon>Pseudomonadota</taxon>
        <taxon>Alphaproteobacteria</taxon>
        <taxon>Rhodobacterales</taxon>
        <taxon>Paracoccaceae</taxon>
        <taxon>Roseinatronobacter</taxon>
    </lineage>
</organism>
<dbReference type="PATRIC" id="fig|1666912.4.peg.1932"/>
<reference evidence="3 6" key="2">
    <citation type="submission" date="2016-01" db="EMBL/GenBank/DDBJ databases">
        <authorList>
            <person name="Varghese N."/>
        </authorList>
    </citation>
    <scope>NUCLEOTIDE SEQUENCE [LARGE SCALE GENOMIC DNA]</scope>
    <source>
        <strain evidence="3 6">HL-91</strain>
    </source>
</reference>
<name>A0A0P8AMB6_9RHOB</name>
<evidence type="ECO:0000313" key="3">
    <source>
        <dbReference type="EMBL" id="CUX81654.1"/>
    </source>
</evidence>
<dbReference type="OrthoDB" id="9799320at2"/>